<gene>
    <name evidence="10" type="primary">yufO3</name>
    <name evidence="10" type="ORF">HHT355_2217</name>
</gene>
<dbReference type="Gene3D" id="3.40.50.300">
    <property type="entry name" value="P-loop containing nucleotide triphosphate hydrolases"/>
    <property type="match status" value="2"/>
</dbReference>
<keyword evidence="2" id="KW-0813">Transport</keyword>
<dbReference type="InterPro" id="IPR050107">
    <property type="entry name" value="ABC_carbohydrate_import_ATPase"/>
</dbReference>
<feature type="domain" description="ABC transporter" evidence="9">
    <location>
        <begin position="280"/>
        <end position="523"/>
    </location>
</feature>
<dbReference type="Pfam" id="PF00005">
    <property type="entry name" value="ABC_tran"/>
    <property type="match status" value="2"/>
</dbReference>
<evidence type="ECO:0000313" key="11">
    <source>
        <dbReference type="Proteomes" id="UP000236497"/>
    </source>
</evidence>
<evidence type="ECO:0000256" key="4">
    <source>
        <dbReference type="ARBA" id="ARBA00022737"/>
    </source>
</evidence>
<dbReference type="CDD" id="cd03215">
    <property type="entry name" value="ABC_Carb_Monos_II"/>
    <property type="match status" value="1"/>
</dbReference>
<evidence type="ECO:0000259" key="9">
    <source>
        <dbReference type="PROSITE" id="PS50893"/>
    </source>
</evidence>
<evidence type="ECO:0000256" key="7">
    <source>
        <dbReference type="ARBA" id="ARBA00022967"/>
    </source>
</evidence>
<dbReference type="SMART" id="SM00382">
    <property type="entry name" value="AAA"/>
    <property type="match status" value="1"/>
</dbReference>
<evidence type="ECO:0000256" key="1">
    <source>
        <dbReference type="ARBA" id="ARBA00004202"/>
    </source>
</evidence>
<dbReference type="CDD" id="cd03216">
    <property type="entry name" value="ABC_Carb_Monos_I"/>
    <property type="match status" value="1"/>
</dbReference>
<dbReference type="InterPro" id="IPR027417">
    <property type="entry name" value="P-loop_NTPase"/>
</dbReference>
<dbReference type="GO" id="GO:0016887">
    <property type="term" value="F:ATP hydrolysis activity"/>
    <property type="evidence" value="ECO:0007669"/>
    <property type="project" value="InterPro"/>
</dbReference>
<dbReference type="EMBL" id="CVTD020000024">
    <property type="protein sequence ID" value="CRZ35414.1"/>
    <property type="molecule type" value="Genomic_DNA"/>
</dbReference>
<keyword evidence="5" id="KW-0547">Nucleotide-binding</keyword>
<evidence type="ECO:0000256" key="8">
    <source>
        <dbReference type="ARBA" id="ARBA00023136"/>
    </source>
</evidence>
<evidence type="ECO:0000313" key="10">
    <source>
        <dbReference type="EMBL" id="CRZ35414.1"/>
    </source>
</evidence>
<keyword evidence="3" id="KW-1003">Cell membrane</keyword>
<reference evidence="10 11" key="1">
    <citation type="submission" date="2015-06" db="EMBL/GenBank/DDBJ databases">
        <authorList>
            <person name="Wibberg Daniel"/>
        </authorList>
    </citation>
    <scope>NUCLEOTIDE SEQUENCE [LARGE SCALE GENOMIC DNA]</scope>
    <source>
        <strain evidence="10 11">T3/55T</strain>
    </source>
</reference>
<organism evidence="10 11">
    <name type="scientific">Herbinix hemicellulosilytica</name>
    <dbReference type="NCBI Taxonomy" id="1564487"/>
    <lineage>
        <taxon>Bacteria</taxon>
        <taxon>Bacillati</taxon>
        <taxon>Bacillota</taxon>
        <taxon>Clostridia</taxon>
        <taxon>Lachnospirales</taxon>
        <taxon>Lachnospiraceae</taxon>
        <taxon>Herbinix</taxon>
    </lineage>
</organism>
<name>A0A0H5SIU0_HERHM</name>
<keyword evidence="11" id="KW-1185">Reference proteome</keyword>
<accession>A0A0H5SIU0</accession>
<dbReference type="InterPro" id="IPR003439">
    <property type="entry name" value="ABC_transporter-like_ATP-bd"/>
</dbReference>
<dbReference type="FunFam" id="3.40.50.300:FF:000127">
    <property type="entry name" value="Ribose import ATP-binding protein RbsA"/>
    <property type="match status" value="1"/>
</dbReference>
<feature type="domain" description="ABC transporter" evidence="9">
    <location>
        <begin position="26"/>
        <end position="263"/>
    </location>
</feature>
<evidence type="ECO:0000256" key="6">
    <source>
        <dbReference type="ARBA" id="ARBA00022840"/>
    </source>
</evidence>
<keyword evidence="8" id="KW-0472">Membrane</keyword>
<sequence>MSSYYKGHPQNLVKDIGYRMKEKVILKVENILKVYPNGIVANRNVNFEVYEGEIHALIGENGAGKSTLMKILFGIETPEEGRIILNGEEVKIENSKKAIGLGIGMVHQHFMLVDSLTIAENIALGNEPKKRGLFIDKAKMIKQAEEYAKKYNFKINVTDKIEDVSVGVKQKTEILKALVRGAKVLILDEPTAVLTPQETRELFAELKTLKKQGHTIIFISHKLNEIMEICDRVTIMRHGTTVETCYVKDTNPQEISNKMVGREIVLHVDKKPAKRGEVCLEANNLVYVNGIGKKMLDGVSLKLRRGEILSVAGVEGNGQAELAEVLTGMKVPINGTIKILGKEIKTFTPATMRGNKVTYIPEDRMRNGCAAKLSIMDNLFTDKIEKYLKLKIFLDRKKMKKQSEELVKDFKVKCSSINNQVQVLSGGNIQKVVAARELTEEAQIIIAEQPTRGIDAGASELIRRKIVEYRDKGAAVLLISADLNEVLELSDSAIVMHNGRINAYFKDTSTLTEEELGYYMLGVKNQSEEEVNAILCEK</sequence>
<dbReference type="InterPro" id="IPR003593">
    <property type="entry name" value="AAA+_ATPase"/>
</dbReference>
<dbReference type="Proteomes" id="UP000236497">
    <property type="component" value="Unassembled WGS sequence"/>
</dbReference>
<dbReference type="GO" id="GO:0005524">
    <property type="term" value="F:ATP binding"/>
    <property type="evidence" value="ECO:0007669"/>
    <property type="project" value="UniProtKB-KW"/>
</dbReference>
<evidence type="ECO:0000256" key="5">
    <source>
        <dbReference type="ARBA" id="ARBA00022741"/>
    </source>
</evidence>
<keyword evidence="6 10" id="KW-0067">ATP-binding</keyword>
<keyword evidence="7" id="KW-1278">Translocase</keyword>
<comment type="subcellular location">
    <subcellularLocation>
        <location evidence="1">Cell membrane</location>
        <topology evidence="1">Peripheral membrane protein</topology>
    </subcellularLocation>
</comment>
<dbReference type="PROSITE" id="PS50893">
    <property type="entry name" value="ABC_TRANSPORTER_2"/>
    <property type="match status" value="2"/>
</dbReference>
<dbReference type="AlphaFoldDB" id="A0A0H5SIU0"/>
<dbReference type="PANTHER" id="PTHR43790">
    <property type="entry name" value="CARBOHYDRATE TRANSPORT ATP-BINDING PROTEIN MG119-RELATED"/>
    <property type="match status" value="1"/>
</dbReference>
<evidence type="ECO:0000256" key="2">
    <source>
        <dbReference type="ARBA" id="ARBA00022448"/>
    </source>
</evidence>
<proteinExistence type="predicted"/>
<evidence type="ECO:0000256" key="3">
    <source>
        <dbReference type="ARBA" id="ARBA00022475"/>
    </source>
</evidence>
<dbReference type="GO" id="GO:0005886">
    <property type="term" value="C:plasma membrane"/>
    <property type="evidence" value="ECO:0007669"/>
    <property type="project" value="UniProtKB-SubCell"/>
</dbReference>
<dbReference type="SUPFAM" id="SSF52540">
    <property type="entry name" value="P-loop containing nucleoside triphosphate hydrolases"/>
    <property type="match status" value="2"/>
</dbReference>
<dbReference type="PANTHER" id="PTHR43790:SF4">
    <property type="entry name" value="GUANOSINE IMPORT ATP-BINDING PROTEIN NUPO"/>
    <property type="match status" value="1"/>
</dbReference>
<keyword evidence="4" id="KW-0677">Repeat</keyword>
<protein>
    <submittedName>
        <fullName evidence="10">Putative ABC transporter ATP-binding protein YufO</fullName>
    </submittedName>
</protein>